<comment type="caution">
    <text evidence="2">The sequence shown here is derived from an EMBL/GenBank/DDBJ whole genome shotgun (WGS) entry which is preliminary data.</text>
</comment>
<protein>
    <submittedName>
        <fullName evidence="2">Uncharacterized protein</fullName>
    </submittedName>
</protein>
<gene>
    <name evidence="2" type="ORF">AB835_03845</name>
</gene>
<dbReference type="STRING" id="62101.AB835_03845"/>
<dbReference type="EMBL" id="MDLC01000009">
    <property type="protein sequence ID" value="ODS24441.1"/>
    <property type="molecule type" value="Genomic_DNA"/>
</dbReference>
<feature type="compositionally biased region" description="Low complexity" evidence="1">
    <location>
        <begin position="393"/>
        <end position="404"/>
    </location>
</feature>
<evidence type="ECO:0000256" key="1">
    <source>
        <dbReference type="SAM" id="MobiDB-lite"/>
    </source>
</evidence>
<dbReference type="Proteomes" id="UP000242502">
    <property type="component" value="Unassembled WGS sequence"/>
</dbReference>
<sequence length="404" mass="44741">MSVQPPHTTMVLSGQQNHPATDHFFRCVPKPALFNTVAIVACSIKTSPAYAVFRCCVKLPCWGVRSPFAAYPLPYEWVMTSVASAKKTARTREQNVSAGIWIIQRGHFGSDKLPWRDTLATMQVIQQCFLSVIRYVTRCSLVELPGLANGMACASGAYPVGLIPSRVDPQWWQGNSRQSPTAIMAALYKVTLTTVIESTLSPTRSVAEKAAVPRSRLQQYAAWRGACLPVILACVVSRDAGTDVDNRFLSCVSPFLDTIMSGEVESHVPLKHQVPMRILRYPLLRTHSMGGGSQFVIKGTQHRINCHSAHYSTVLTQHRLQRLVRPPIVNYKTTQRFTSWSPTALPLVLATARGTQRQQALIDTFFYDAEPFAASSQPAAVMQQGPERPSAQPQPDQQQLLQQI</sequence>
<accession>A0A1D2QS73</accession>
<feature type="region of interest" description="Disordered" evidence="1">
    <location>
        <begin position="377"/>
        <end position="404"/>
    </location>
</feature>
<reference evidence="2 3" key="1">
    <citation type="journal article" date="2016" name="Appl. Environ. Microbiol.">
        <title>Lack of Overt Genome Reduction in the Bryostatin-Producing Bryozoan Symbiont "Candidatus Endobugula sertula".</title>
        <authorList>
            <person name="Miller I.J."/>
            <person name="Vanee N."/>
            <person name="Fong S.S."/>
            <person name="Lim-Fong G.E."/>
            <person name="Kwan J.C."/>
        </authorList>
    </citation>
    <scope>NUCLEOTIDE SEQUENCE [LARGE SCALE GENOMIC DNA]</scope>
    <source>
        <strain evidence="2">AB1-4</strain>
    </source>
</reference>
<evidence type="ECO:0000313" key="2">
    <source>
        <dbReference type="EMBL" id="ODS24441.1"/>
    </source>
</evidence>
<dbReference type="AlphaFoldDB" id="A0A1D2QS73"/>
<evidence type="ECO:0000313" key="3">
    <source>
        <dbReference type="Proteomes" id="UP000242502"/>
    </source>
</evidence>
<proteinExistence type="predicted"/>
<organism evidence="2 3">
    <name type="scientific">Candidatus Endobugula sertula</name>
    <name type="common">Bugula neritina bacterial symbiont</name>
    <dbReference type="NCBI Taxonomy" id="62101"/>
    <lineage>
        <taxon>Bacteria</taxon>
        <taxon>Pseudomonadati</taxon>
        <taxon>Pseudomonadota</taxon>
        <taxon>Gammaproteobacteria</taxon>
        <taxon>Cellvibrionales</taxon>
        <taxon>Cellvibrionaceae</taxon>
        <taxon>Candidatus Endobugula</taxon>
    </lineage>
</organism>
<name>A0A1D2QS73_9GAMM</name>